<keyword evidence="4 7" id="KW-0732">Signal</keyword>
<protein>
    <submittedName>
        <fullName evidence="9">Aliphatic sulfonates ABC transporter periplasmic protein</fullName>
    </submittedName>
</protein>
<dbReference type="AlphaFoldDB" id="K6DTP3"/>
<dbReference type="PANTHER" id="PTHR30024">
    <property type="entry name" value="ALIPHATIC SULFONATES-BINDING PROTEIN-RELATED"/>
    <property type="match status" value="1"/>
</dbReference>
<evidence type="ECO:0000256" key="7">
    <source>
        <dbReference type="SAM" id="SignalP"/>
    </source>
</evidence>
<dbReference type="OrthoDB" id="286202at2"/>
<feature type="signal peptide" evidence="7">
    <location>
        <begin position="1"/>
        <end position="21"/>
    </location>
</feature>
<dbReference type="GO" id="GO:0042626">
    <property type="term" value="F:ATPase-coupled transmembrane transporter activity"/>
    <property type="evidence" value="ECO:0007669"/>
    <property type="project" value="InterPro"/>
</dbReference>
<sequence length="346" mass="37640">MGKNKSLLFMFLLAITLLISACSSSTSSKSNSSGEKKSDEKKEIPTINIAYMPDVHGATPLVIAEKKGYFEDAGIKVNLVKFNSGPPEFQAMVSGDIDIAYIGPGATFLAAQGQGNIIAVDSLNTGDMLLASKKSGVKDVKDLVGKTVGVPKGTSGEMVLNLALEAAKVDPGKVNIVNMEVAGAVSAFIANQVDAVAIWSPFTAEIEKQVGAENFVKLADNTDFFPEYVFPQSWVVSPRYLKEHKAEVEKFLQAWTKANDYRKDHIEEAVKLTAEFTGIDEATLGSQVKTTEFLSSEEIKGKFEDGTAVKWFENLQKLFVQNGKMKEVVDGEKFISPEPFYEALKK</sequence>
<evidence type="ECO:0000313" key="9">
    <source>
        <dbReference type="EMBL" id="EKN64161.1"/>
    </source>
</evidence>
<evidence type="ECO:0000259" key="8">
    <source>
        <dbReference type="SMART" id="SM00062"/>
    </source>
</evidence>
<dbReference type="InterPro" id="IPR015168">
    <property type="entry name" value="SsuA/THI5"/>
</dbReference>
<dbReference type="eggNOG" id="COG0715">
    <property type="taxonomic scope" value="Bacteria"/>
</dbReference>
<evidence type="ECO:0000256" key="1">
    <source>
        <dbReference type="ARBA" id="ARBA00004418"/>
    </source>
</evidence>
<keyword evidence="5" id="KW-0564">Palmitate</keyword>
<evidence type="ECO:0000256" key="6">
    <source>
        <dbReference type="ARBA" id="ARBA00023288"/>
    </source>
</evidence>
<dbReference type="InterPro" id="IPR010067">
    <property type="entry name" value="ABC_SsuA_sub-bd"/>
</dbReference>
<dbReference type="EMBL" id="AJLS01000150">
    <property type="protein sequence ID" value="EKN64161.1"/>
    <property type="molecule type" value="Genomic_DNA"/>
</dbReference>
<organism evidence="9 10">
    <name type="scientific">Neobacillus bataviensis LMG 21833</name>
    <dbReference type="NCBI Taxonomy" id="1117379"/>
    <lineage>
        <taxon>Bacteria</taxon>
        <taxon>Bacillati</taxon>
        <taxon>Bacillota</taxon>
        <taxon>Bacilli</taxon>
        <taxon>Bacillales</taxon>
        <taxon>Bacillaceae</taxon>
        <taxon>Neobacillus</taxon>
    </lineage>
</organism>
<evidence type="ECO:0000256" key="4">
    <source>
        <dbReference type="ARBA" id="ARBA00022729"/>
    </source>
</evidence>
<comment type="similarity">
    <text evidence="2">Belongs to the bacterial solute-binding protein SsuA/TauA family.</text>
</comment>
<comment type="caution">
    <text evidence="9">The sequence shown here is derived from an EMBL/GenBank/DDBJ whole genome shotgun (WGS) entry which is preliminary data.</text>
</comment>
<comment type="subcellular location">
    <subcellularLocation>
        <location evidence="1">Periplasm</location>
    </subcellularLocation>
</comment>
<dbReference type="STRING" id="1117379.BABA_23710"/>
<dbReference type="GO" id="GO:0016020">
    <property type="term" value="C:membrane"/>
    <property type="evidence" value="ECO:0007669"/>
    <property type="project" value="InterPro"/>
</dbReference>
<keyword evidence="6" id="KW-0449">Lipoprotein</keyword>
<dbReference type="Gene3D" id="3.40.190.10">
    <property type="entry name" value="Periplasmic binding protein-like II"/>
    <property type="match status" value="2"/>
</dbReference>
<dbReference type="RefSeq" id="WP_007087733.1">
    <property type="nucleotide sequence ID" value="NZ_AJLS01000150.1"/>
</dbReference>
<gene>
    <name evidence="9" type="ORF">BABA_23710</name>
</gene>
<keyword evidence="10" id="KW-1185">Reference proteome</keyword>
<dbReference type="GO" id="GO:0042597">
    <property type="term" value="C:periplasmic space"/>
    <property type="evidence" value="ECO:0007669"/>
    <property type="project" value="UniProtKB-SubCell"/>
</dbReference>
<evidence type="ECO:0000256" key="2">
    <source>
        <dbReference type="ARBA" id="ARBA00010742"/>
    </source>
</evidence>
<evidence type="ECO:0000313" key="10">
    <source>
        <dbReference type="Proteomes" id="UP000006316"/>
    </source>
</evidence>
<dbReference type="Proteomes" id="UP000006316">
    <property type="component" value="Unassembled WGS sequence"/>
</dbReference>
<evidence type="ECO:0000256" key="3">
    <source>
        <dbReference type="ARBA" id="ARBA00022448"/>
    </source>
</evidence>
<feature type="domain" description="Solute-binding protein family 3/N-terminal" evidence="8">
    <location>
        <begin position="46"/>
        <end position="269"/>
    </location>
</feature>
<dbReference type="NCBIfam" id="TIGR01728">
    <property type="entry name" value="SsuA_fam"/>
    <property type="match status" value="1"/>
</dbReference>
<dbReference type="Pfam" id="PF09084">
    <property type="entry name" value="NMT1"/>
    <property type="match status" value="1"/>
</dbReference>
<dbReference type="PANTHER" id="PTHR30024:SF47">
    <property type="entry name" value="TAURINE-BINDING PERIPLASMIC PROTEIN"/>
    <property type="match status" value="1"/>
</dbReference>
<reference evidence="9 10" key="1">
    <citation type="journal article" date="2012" name="Front. Microbiol.">
        <title>Redundancy and modularity in membrane-associated dissimilatory nitrate reduction in Bacillus.</title>
        <authorList>
            <person name="Heylen K."/>
            <person name="Keltjens J."/>
        </authorList>
    </citation>
    <scope>NUCLEOTIDE SEQUENCE [LARGE SCALE GENOMIC DNA]</scope>
    <source>
        <strain evidence="10">LMG 21833T</strain>
    </source>
</reference>
<dbReference type="PROSITE" id="PS51257">
    <property type="entry name" value="PROKAR_LIPOPROTEIN"/>
    <property type="match status" value="1"/>
</dbReference>
<dbReference type="SUPFAM" id="SSF53850">
    <property type="entry name" value="Periplasmic binding protein-like II"/>
    <property type="match status" value="1"/>
</dbReference>
<name>K6DTP3_9BACI</name>
<dbReference type="SMART" id="SM00062">
    <property type="entry name" value="PBPb"/>
    <property type="match status" value="1"/>
</dbReference>
<dbReference type="InterPro" id="IPR001638">
    <property type="entry name" value="Solute-binding_3/MltF_N"/>
</dbReference>
<proteinExistence type="inferred from homology"/>
<keyword evidence="3" id="KW-0813">Transport</keyword>
<dbReference type="PATRIC" id="fig|1117379.3.peg.4919"/>
<feature type="chain" id="PRO_5039689556" evidence="7">
    <location>
        <begin position="22"/>
        <end position="346"/>
    </location>
</feature>
<accession>K6DTP3</accession>
<evidence type="ECO:0000256" key="5">
    <source>
        <dbReference type="ARBA" id="ARBA00023139"/>
    </source>
</evidence>